<dbReference type="Proteomes" id="UP000003121">
    <property type="component" value="Chromosome"/>
</dbReference>
<evidence type="ECO:0000256" key="5">
    <source>
        <dbReference type="SAM" id="Phobius"/>
    </source>
</evidence>
<keyword evidence="2 5" id="KW-0812">Transmembrane</keyword>
<dbReference type="InterPro" id="IPR007430">
    <property type="entry name" value="VirB8"/>
</dbReference>
<dbReference type="Pfam" id="PF04335">
    <property type="entry name" value="VirB8"/>
    <property type="match status" value="1"/>
</dbReference>
<dbReference type="PIRSF" id="PIRSF003299">
    <property type="entry name" value="VirB8_PtlE"/>
    <property type="match status" value="1"/>
</dbReference>
<keyword evidence="3 5" id="KW-1133">Transmembrane helix</keyword>
<feature type="transmembrane region" description="Helical" evidence="5">
    <location>
        <begin position="47"/>
        <end position="69"/>
    </location>
</feature>
<evidence type="ECO:0000256" key="2">
    <source>
        <dbReference type="ARBA" id="ARBA00022692"/>
    </source>
</evidence>
<feature type="domain" description="Bacterial virulence protein VirB8" evidence="6">
    <location>
        <begin position="30"/>
        <end position="237"/>
    </location>
</feature>
<evidence type="ECO:0000256" key="1">
    <source>
        <dbReference type="ARBA" id="ARBA00004167"/>
    </source>
</evidence>
<evidence type="ECO:0000313" key="8">
    <source>
        <dbReference type="Proteomes" id="UP000003121"/>
    </source>
</evidence>
<dbReference type="EMBL" id="CP003264">
    <property type="protein sequence ID" value="AFN36200.1"/>
    <property type="molecule type" value="Genomic_DNA"/>
</dbReference>
<dbReference type="InterPro" id="IPR032710">
    <property type="entry name" value="NTF2-like_dom_sf"/>
</dbReference>
<accession>A0ABN4AYZ1</accession>
<keyword evidence="8" id="KW-1185">Reference proteome</keyword>
<proteinExistence type="predicted"/>
<sequence>MKMRKRKDNKVTNTPNANANAIANKMIESAKEFEKSKIKGVKAMSRVAWTITALSMVMTALAICAVMLLTPLKTVEPYVVRVDNNTGHTDIVYALDEQKIDKKEAMDRYWLKNYVIFREGYDWYTVQANYDTTIVFSGEKEQKRIQQFFLSDVAPYKVFKNDFRVDVKITSISYVGDVAQVRFQRQMYDLRDPTKEPTTQKLIATIGYEYAKRKLSHDDSLINPLGFTVGSYTVDTEN</sequence>
<evidence type="ECO:0000313" key="7">
    <source>
        <dbReference type="EMBL" id="AFN36200.1"/>
    </source>
</evidence>
<dbReference type="Gene3D" id="3.10.450.230">
    <property type="entry name" value="VirB8 protein"/>
    <property type="match status" value="1"/>
</dbReference>
<organism evidence="7 8">
    <name type="scientific">Taylorella equigenitalis ATCC 35865</name>
    <dbReference type="NCBI Taxonomy" id="743973"/>
    <lineage>
        <taxon>Bacteria</taxon>
        <taxon>Pseudomonadati</taxon>
        <taxon>Pseudomonadota</taxon>
        <taxon>Betaproteobacteria</taxon>
        <taxon>Burkholderiales</taxon>
        <taxon>Alcaligenaceae</taxon>
        <taxon>Taylorella</taxon>
    </lineage>
</organism>
<gene>
    <name evidence="7" type="primary">tagB8</name>
    <name evidence="7" type="ORF">KUI_1135</name>
</gene>
<protein>
    <submittedName>
        <fullName evidence="7">Type IV secretion protein</fullName>
    </submittedName>
</protein>
<dbReference type="SUPFAM" id="SSF54427">
    <property type="entry name" value="NTF2-like"/>
    <property type="match status" value="1"/>
</dbReference>
<dbReference type="InterPro" id="IPR026264">
    <property type="entry name" value="VirB8/PtlE"/>
</dbReference>
<name>A0ABN4AYZ1_9BURK</name>
<keyword evidence="4 5" id="KW-0472">Membrane</keyword>
<evidence type="ECO:0000256" key="3">
    <source>
        <dbReference type="ARBA" id="ARBA00022989"/>
    </source>
</evidence>
<evidence type="ECO:0000256" key="4">
    <source>
        <dbReference type="ARBA" id="ARBA00023136"/>
    </source>
</evidence>
<evidence type="ECO:0000259" key="6">
    <source>
        <dbReference type="Pfam" id="PF04335"/>
    </source>
</evidence>
<comment type="subcellular location">
    <subcellularLocation>
        <location evidence="1">Membrane</location>
        <topology evidence="1">Single-pass membrane protein</topology>
    </subcellularLocation>
</comment>
<dbReference type="CDD" id="cd16424">
    <property type="entry name" value="VirB8"/>
    <property type="match status" value="1"/>
</dbReference>
<reference evidence="7 8" key="1">
    <citation type="journal article" date="2012" name="Vet. Microbiol.">
        <title>Comparative genomic analyses of the Taylorellae.</title>
        <authorList>
            <person name="Hauser H."/>
            <person name="Richter D.C."/>
            <person name="van Tonder A."/>
            <person name="Clark L."/>
            <person name="Preston A."/>
        </authorList>
    </citation>
    <scope>NUCLEOTIDE SEQUENCE [LARGE SCALE GENOMIC DNA]</scope>
    <source>
        <strain evidence="7 8">ATCC 35865</strain>
    </source>
</reference>